<reference evidence="1 2" key="1">
    <citation type="journal article" date="2018" name="Evol. Lett.">
        <title>Horizontal gene cluster transfer increased hallucinogenic mushroom diversity.</title>
        <authorList>
            <person name="Reynolds H.T."/>
            <person name="Vijayakumar V."/>
            <person name="Gluck-Thaler E."/>
            <person name="Korotkin H.B."/>
            <person name="Matheny P.B."/>
            <person name="Slot J.C."/>
        </authorList>
    </citation>
    <scope>NUCLEOTIDE SEQUENCE [LARGE SCALE GENOMIC DNA]</scope>
    <source>
        <strain evidence="1 2">SRW20</strain>
    </source>
</reference>
<comment type="caution">
    <text evidence="1">The sequence shown here is derived from an EMBL/GenBank/DDBJ whole genome shotgun (WGS) entry which is preliminary data.</text>
</comment>
<evidence type="ECO:0000313" key="1">
    <source>
        <dbReference type="EMBL" id="PPR00859.1"/>
    </source>
</evidence>
<sequence length="71" mass="7685">MTDYMRLNLAICAVILPLAVFFSPYSVLAHSVRPIISLESLLCLYVGHRNLLALLGPTLGIHALASATHLV</sequence>
<accession>A0A409YCY1</accession>
<keyword evidence="2" id="KW-1185">Reference proteome</keyword>
<dbReference type="Proteomes" id="UP000284706">
    <property type="component" value="Unassembled WGS sequence"/>
</dbReference>
<name>A0A409YCY1_9AGAR</name>
<evidence type="ECO:0000313" key="2">
    <source>
        <dbReference type="Proteomes" id="UP000284706"/>
    </source>
</evidence>
<dbReference type="AlphaFoldDB" id="A0A409YCY1"/>
<dbReference type="InParanoid" id="A0A409YCY1"/>
<dbReference type="EMBL" id="NHYE01000982">
    <property type="protein sequence ID" value="PPR00859.1"/>
    <property type="molecule type" value="Genomic_DNA"/>
</dbReference>
<proteinExistence type="predicted"/>
<protein>
    <submittedName>
        <fullName evidence="1">Uncharacterized protein</fullName>
    </submittedName>
</protein>
<organism evidence="1 2">
    <name type="scientific">Gymnopilus dilepis</name>
    <dbReference type="NCBI Taxonomy" id="231916"/>
    <lineage>
        <taxon>Eukaryota</taxon>
        <taxon>Fungi</taxon>
        <taxon>Dikarya</taxon>
        <taxon>Basidiomycota</taxon>
        <taxon>Agaricomycotina</taxon>
        <taxon>Agaricomycetes</taxon>
        <taxon>Agaricomycetidae</taxon>
        <taxon>Agaricales</taxon>
        <taxon>Agaricineae</taxon>
        <taxon>Hymenogastraceae</taxon>
        <taxon>Gymnopilus</taxon>
    </lineage>
</organism>
<gene>
    <name evidence="1" type="ORF">CVT26_012494</name>
</gene>